<dbReference type="PANTHER" id="PTHR14165">
    <property type="entry name" value="MAJOR VAULT PROTEIN"/>
    <property type="match status" value="1"/>
</dbReference>
<dbReference type="InterPro" id="IPR036013">
    <property type="entry name" value="Band_7/SPFH_dom_sf"/>
</dbReference>
<protein>
    <recommendedName>
        <fullName evidence="2">Band 7 domain-containing protein</fullName>
    </recommendedName>
</protein>
<evidence type="ECO:0000259" key="2">
    <source>
        <dbReference type="Pfam" id="PF01145"/>
    </source>
</evidence>
<dbReference type="PANTHER" id="PTHR14165:SF3">
    <property type="entry name" value="MAJOR VAULT PROTEIN"/>
    <property type="match status" value="1"/>
</dbReference>
<feature type="non-terminal residue" evidence="3">
    <location>
        <position position="1"/>
    </location>
</feature>
<accession>A0ABP0PWM3</accession>
<reference evidence="3 4" key="1">
    <citation type="submission" date="2024-02" db="EMBL/GenBank/DDBJ databases">
        <authorList>
            <person name="Chen Y."/>
            <person name="Shah S."/>
            <person name="Dougan E. K."/>
            <person name="Thang M."/>
            <person name="Chan C."/>
        </authorList>
    </citation>
    <scope>NUCLEOTIDE SEQUENCE [LARGE SCALE GENOMIC DNA]</scope>
</reference>
<evidence type="ECO:0000256" key="1">
    <source>
        <dbReference type="SAM" id="Coils"/>
    </source>
</evidence>
<feature type="domain" description="Band 7" evidence="2">
    <location>
        <begin position="288"/>
        <end position="397"/>
    </location>
</feature>
<keyword evidence="4" id="KW-1185">Reference proteome</keyword>
<gene>
    <name evidence="3" type="ORF">SCF082_LOCUS38125</name>
</gene>
<dbReference type="InterPro" id="IPR039059">
    <property type="entry name" value="MVP"/>
</dbReference>
<evidence type="ECO:0000313" key="3">
    <source>
        <dbReference type="EMBL" id="CAK9079911.1"/>
    </source>
</evidence>
<organism evidence="3 4">
    <name type="scientific">Durusdinium trenchii</name>
    <dbReference type="NCBI Taxonomy" id="1381693"/>
    <lineage>
        <taxon>Eukaryota</taxon>
        <taxon>Sar</taxon>
        <taxon>Alveolata</taxon>
        <taxon>Dinophyceae</taxon>
        <taxon>Suessiales</taxon>
        <taxon>Symbiodiniaceae</taxon>
        <taxon>Durusdinium</taxon>
    </lineage>
</organism>
<feature type="coiled-coil region" evidence="1">
    <location>
        <begin position="404"/>
        <end position="461"/>
    </location>
</feature>
<dbReference type="SUPFAM" id="SSF117892">
    <property type="entry name" value="Band 7/SPFH domain"/>
    <property type="match status" value="1"/>
</dbReference>
<dbReference type="Pfam" id="PF01145">
    <property type="entry name" value="Band_7"/>
    <property type="match status" value="1"/>
</dbReference>
<evidence type="ECO:0000313" key="4">
    <source>
        <dbReference type="Proteomes" id="UP001642464"/>
    </source>
</evidence>
<name>A0ABP0PWM3_9DINO</name>
<dbReference type="InterPro" id="IPR001107">
    <property type="entry name" value="Band_7"/>
</dbReference>
<comment type="caution">
    <text evidence="3">The sequence shown here is derived from an EMBL/GenBank/DDBJ whole genome shotgun (WGS) entry which is preliminary data.</text>
</comment>
<keyword evidence="1" id="KW-0175">Coiled coil</keyword>
<proteinExistence type="predicted"/>
<sequence length="535" mass="59981">IFMDAYQVLVSIKEKIVLQKREYVRLIGKNTGLERVVRGPQILVPEIREEWPAGIETSIVIGHTNAVLVENKTSGMKRLVTEKGMFVPAPYERILQEKHATLLEPLMYAVVKDHLTGQTRNEVGPQLLQVGPYEELMNVSTKWVLEKDSYLRLVNKQTGEERVMQGPSVVVPTPVETAPDGKQKAVYIDSQTAVKVLNRRNGQQRLDDTTGVFVPQPYERILETQRKILVLPHQAVVLRDIYGTVSLITGASGGGANTFFMPPYTSLMEFNWSAYTSPVLVDPVPRVQITMIDLRAQKMFFQNEVRTSDNVRLKLEGTIFWQVKDVMKMVASTSDAPGDISQRARSGMIQQVARLTLANFMAGFNNLTQATYSSQASDTFYSDRGVELQSLEITRFDSVDSETALVLQNIIKETTMRINELQKQESQNAVNAAKLTADIKLEQQRTELIQTQADNERLQKQFQGQSDGQKLVQAALAYISGLSSSVPNVTERVEMYRLQQTLKARQADTSSLAKGKAQIFMTPQDFNLSLGSESV</sequence>
<dbReference type="Gene3D" id="3.30.479.30">
    <property type="entry name" value="Band 7 domain"/>
    <property type="match status" value="1"/>
</dbReference>
<dbReference type="EMBL" id="CAXAMM010038664">
    <property type="protein sequence ID" value="CAK9079911.1"/>
    <property type="molecule type" value="Genomic_DNA"/>
</dbReference>
<dbReference type="Proteomes" id="UP001642464">
    <property type="component" value="Unassembled WGS sequence"/>
</dbReference>